<evidence type="ECO:0000256" key="3">
    <source>
        <dbReference type="ARBA" id="ARBA00002760"/>
    </source>
</evidence>
<dbReference type="EC" id="5.1.3.2" evidence="7"/>
<name>A0AAW1LG28_POPJA</name>
<dbReference type="AlphaFoldDB" id="A0AAW1LG28"/>
<dbReference type="Proteomes" id="UP001458880">
    <property type="component" value="Unassembled WGS sequence"/>
</dbReference>
<feature type="domain" description="NAD(P)-binding" evidence="8">
    <location>
        <begin position="6"/>
        <end position="334"/>
    </location>
</feature>
<dbReference type="GO" id="GO:0003978">
    <property type="term" value="F:UDP-glucose 4-epimerase activity"/>
    <property type="evidence" value="ECO:0007669"/>
    <property type="project" value="UniProtKB-UniRule"/>
</dbReference>
<keyword evidence="10" id="KW-1185">Reference proteome</keyword>
<comment type="similarity">
    <text evidence="7">Belongs to the NAD(P)-dependent epimerase/dehydratase family.</text>
</comment>
<keyword evidence="5" id="KW-0299">Galactose metabolism</keyword>
<comment type="catalytic activity">
    <reaction evidence="7">
        <text>UDP-alpha-D-glucose = UDP-alpha-D-galactose</text>
        <dbReference type="Rhea" id="RHEA:22168"/>
        <dbReference type="ChEBI" id="CHEBI:58885"/>
        <dbReference type="ChEBI" id="CHEBI:66914"/>
        <dbReference type="EC" id="5.1.3.2"/>
    </reaction>
</comment>
<evidence type="ECO:0000256" key="1">
    <source>
        <dbReference type="ARBA" id="ARBA00000014"/>
    </source>
</evidence>
<comment type="cofactor">
    <cofactor evidence="2 7">
        <name>NAD(+)</name>
        <dbReference type="ChEBI" id="CHEBI:57540"/>
    </cofactor>
</comment>
<evidence type="ECO:0000256" key="5">
    <source>
        <dbReference type="ARBA" id="ARBA00023144"/>
    </source>
</evidence>
<evidence type="ECO:0000313" key="10">
    <source>
        <dbReference type="Proteomes" id="UP001458880"/>
    </source>
</evidence>
<gene>
    <name evidence="9" type="ORF">QE152_g12876</name>
</gene>
<evidence type="ECO:0000313" key="9">
    <source>
        <dbReference type="EMBL" id="KAK9732419.1"/>
    </source>
</evidence>
<keyword evidence="7" id="KW-0119">Carbohydrate metabolism</keyword>
<dbReference type="Pfam" id="PF16363">
    <property type="entry name" value="GDP_Man_Dehyd"/>
    <property type="match status" value="1"/>
</dbReference>
<dbReference type="NCBIfam" id="NF007956">
    <property type="entry name" value="PRK10675.1"/>
    <property type="match status" value="1"/>
</dbReference>
<dbReference type="InterPro" id="IPR036291">
    <property type="entry name" value="NAD(P)-bd_dom_sf"/>
</dbReference>
<reference evidence="9 10" key="1">
    <citation type="journal article" date="2024" name="BMC Genomics">
        <title>De novo assembly and annotation of Popillia japonica's genome with initial clues to its potential as an invasive pest.</title>
        <authorList>
            <person name="Cucini C."/>
            <person name="Boschi S."/>
            <person name="Funari R."/>
            <person name="Cardaioli E."/>
            <person name="Iannotti N."/>
            <person name="Marturano G."/>
            <person name="Paoli F."/>
            <person name="Bruttini M."/>
            <person name="Carapelli A."/>
            <person name="Frati F."/>
            <person name="Nardi F."/>
        </authorList>
    </citation>
    <scope>NUCLEOTIDE SEQUENCE [LARGE SCALE GENOMIC DNA]</scope>
    <source>
        <strain evidence="9">DMR45628</strain>
    </source>
</reference>
<dbReference type="GO" id="GO:0005829">
    <property type="term" value="C:cytosol"/>
    <property type="evidence" value="ECO:0007669"/>
    <property type="project" value="TreeGrafter"/>
</dbReference>
<evidence type="ECO:0000256" key="2">
    <source>
        <dbReference type="ARBA" id="ARBA00001911"/>
    </source>
</evidence>
<comment type="catalytic activity">
    <reaction evidence="1">
        <text>UDP-N-acetyl-alpha-D-glucosamine = UDP-N-acetyl-alpha-D-galactosamine</text>
        <dbReference type="Rhea" id="RHEA:20517"/>
        <dbReference type="ChEBI" id="CHEBI:57705"/>
        <dbReference type="ChEBI" id="CHEBI:67138"/>
        <dbReference type="EC" id="5.1.3.7"/>
    </reaction>
</comment>
<evidence type="ECO:0000256" key="6">
    <source>
        <dbReference type="ARBA" id="ARBA00023235"/>
    </source>
</evidence>
<dbReference type="PRINTS" id="PR01713">
    <property type="entry name" value="NUCEPIMERASE"/>
</dbReference>
<dbReference type="CDD" id="cd05247">
    <property type="entry name" value="UDP_G4E_1_SDR_e"/>
    <property type="match status" value="1"/>
</dbReference>
<evidence type="ECO:0000256" key="7">
    <source>
        <dbReference type="RuleBase" id="RU366046"/>
    </source>
</evidence>
<dbReference type="GO" id="GO:0033499">
    <property type="term" value="P:galactose catabolic process via UDP-galactose, Leloir pathway"/>
    <property type="evidence" value="ECO:0007669"/>
    <property type="project" value="TreeGrafter"/>
</dbReference>
<comment type="function">
    <text evidence="3">Catalyzes two distinct but analogous reactions: the reversible epimerization of UDP-glucose to UDP-galactose and the reversible epimerization of UDP-N-acetylglucosamine to UDP-N-acetylgalactosamine. The reaction with UDP-Gal plays a critical role in the Leloir pathway of galactose catabolism in which galactose is converted to the glycolytic intermediate glucose 6-phosphate. It contributes to the catabolism of dietary galactose and enables the endogenous biosynthesis of both UDP-Gal and UDP-GalNAc when exogenous sources are limited. Both UDP-sugar interconversions are important in the synthesis of glycoproteins and glycolipids.</text>
</comment>
<dbReference type="PANTHER" id="PTHR43725">
    <property type="entry name" value="UDP-GLUCOSE 4-EPIMERASE"/>
    <property type="match status" value="1"/>
</dbReference>
<comment type="subunit">
    <text evidence="7">Homodimer.</text>
</comment>
<keyword evidence="4 7" id="KW-0520">NAD</keyword>
<dbReference type="InterPro" id="IPR005886">
    <property type="entry name" value="UDP_G4E"/>
</dbReference>
<organism evidence="9 10">
    <name type="scientific">Popillia japonica</name>
    <name type="common">Japanese beetle</name>
    <dbReference type="NCBI Taxonomy" id="7064"/>
    <lineage>
        <taxon>Eukaryota</taxon>
        <taxon>Metazoa</taxon>
        <taxon>Ecdysozoa</taxon>
        <taxon>Arthropoda</taxon>
        <taxon>Hexapoda</taxon>
        <taxon>Insecta</taxon>
        <taxon>Pterygota</taxon>
        <taxon>Neoptera</taxon>
        <taxon>Endopterygota</taxon>
        <taxon>Coleoptera</taxon>
        <taxon>Polyphaga</taxon>
        <taxon>Scarabaeiformia</taxon>
        <taxon>Scarabaeidae</taxon>
        <taxon>Rutelinae</taxon>
        <taxon>Popillia</taxon>
    </lineage>
</organism>
<sequence>MSKTVFVTGGAGYIGSHCIVELLNANCQVIAVDNFVNSVGEENGESAALKKVEIITGKSVTFYQMDLLDITELDAIFHKHKIDCVIHFAAMKAVGESMEYPLLYYKNNIIGMLNLLEVMERYNCYQLVFSSSCTVYGEPTEFPVTENHSIGQNITNVYGKTKYFIEEMLEDISHSNEKWNIIALRYFNPLGAHPSGLIGEDPTKPFSNIMPFISQVAIGRKTVLTIFGGDYETPDGTGVRDYIHVMDLASGHVAALSYLFRKHDRIKVFNLGTGTGVSVLDLVKTFEKVTNTVVPFKITGRREGDISIMYADAKLAETELNWKAKHTLEEMCADFWRWQTMNPNGYRAKDTTKIQNGH</sequence>
<keyword evidence="6 7" id="KW-0413">Isomerase</keyword>
<dbReference type="InterPro" id="IPR016040">
    <property type="entry name" value="NAD(P)-bd_dom"/>
</dbReference>
<dbReference type="Gene3D" id="3.40.50.720">
    <property type="entry name" value="NAD(P)-binding Rossmann-like Domain"/>
    <property type="match status" value="1"/>
</dbReference>
<dbReference type="Gene3D" id="3.90.25.10">
    <property type="entry name" value="UDP-galactose 4-epimerase, domain 1"/>
    <property type="match status" value="1"/>
</dbReference>
<dbReference type="EMBL" id="JASPKY010000119">
    <property type="protein sequence ID" value="KAK9732419.1"/>
    <property type="molecule type" value="Genomic_DNA"/>
</dbReference>
<comment type="caution">
    <text evidence="9">The sequence shown here is derived from an EMBL/GenBank/DDBJ whole genome shotgun (WGS) entry which is preliminary data.</text>
</comment>
<dbReference type="PANTHER" id="PTHR43725:SF31">
    <property type="entry name" value="UDP-GLUCOSE 4-EPIMERASE"/>
    <property type="match status" value="1"/>
</dbReference>
<comment type="pathway">
    <text evidence="7">Carbohydrate metabolism; galactose metabolism.</text>
</comment>
<evidence type="ECO:0000256" key="4">
    <source>
        <dbReference type="ARBA" id="ARBA00023027"/>
    </source>
</evidence>
<accession>A0AAW1LG28</accession>
<dbReference type="NCBIfam" id="TIGR01179">
    <property type="entry name" value="galE"/>
    <property type="match status" value="1"/>
</dbReference>
<dbReference type="SUPFAM" id="SSF51735">
    <property type="entry name" value="NAD(P)-binding Rossmann-fold domains"/>
    <property type="match status" value="1"/>
</dbReference>
<proteinExistence type="inferred from homology"/>
<protein>
    <recommendedName>
        <fullName evidence="7">UDP-glucose 4-epimerase</fullName>
        <ecNumber evidence="7">5.1.3.2</ecNumber>
    </recommendedName>
</protein>
<evidence type="ECO:0000259" key="8">
    <source>
        <dbReference type="Pfam" id="PF16363"/>
    </source>
</evidence>
<dbReference type="GO" id="GO:0003974">
    <property type="term" value="F:UDP-N-acetylglucosamine 4-epimerase activity"/>
    <property type="evidence" value="ECO:0007669"/>
    <property type="project" value="UniProtKB-EC"/>
</dbReference>